<dbReference type="InterPro" id="IPR011453">
    <property type="entry name" value="DUF1559"/>
</dbReference>
<protein>
    <submittedName>
        <fullName evidence="3">DUF1559 domain-containing protein</fullName>
    </submittedName>
</protein>
<evidence type="ECO:0000313" key="4">
    <source>
        <dbReference type="Proteomes" id="UP001155241"/>
    </source>
</evidence>
<sequence length="251" mass="27571">MTGRHANPDEHPQAGRHGLSTPGVRVLLAVTAVIVLVFLLVPAAPGPRVHPESWGCQNNLRQLAVALINYESTRGEFPPAYTVDDAGNRLHSWRSLLLPYLDRPDLCERIDFKKPWDDPVNAEVLAAMPEVYRCPGLPGSVDASMTTYCVVVGPEFVFKGADGTRVDDLLDGANETLLVVEVSSDHAVQWMSPEDIDEQTILQLLQNKKVTHPGRLIAAYADGRIESLPLELQADELHDLLTIAGEKQDTE</sequence>
<dbReference type="PANTHER" id="PTHR30093">
    <property type="entry name" value="GENERAL SECRETION PATHWAY PROTEIN G"/>
    <property type="match status" value="1"/>
</dbReference>
<evidence type="ECO:0000256" key="1">
    <source>
        <dbReference type="SAM" id="Phobius"/>
    </source>
</evidence>
<feature type="transmembrane region" description="Helical" evidence="1">
    <location>
        <begin position="26"/>
        <end position="44"/>
    </location>
</feature>
<accession>A0A9X2F8Z5</accession>
<keyword evidence="1" id="KW-1133">Transmembrane helix</keyword>
<gene>
    <name evidence="3" type="ORF">NG895_08025</name>
</gene>
<evidence type="ECO:0000313" key="3">
    <source>
        <dbReference type="EMBL" id="MCO6043853.1"/>
    </source>
</evidence>
<reference evidence="3" key="1">
    <citation type="submission" date="2022-06" db="EMBL/GenBank/DDBJ databases">
        <title>Aeoliella straminimaris, a novel planctomycete from sediments.</title>
        <authorList>
            <person name="Vitorino I.R."/>
            <person name="Lage O.M."/>
        </authorList>
    </citation>
    <scope>NUCLEOTIDE SEQUENCE</scope>
    <source>
        <strain evidence="3">ICT_H6.2</strain>
    </source>
</reference>
<comment type="caution">
    <text evidence="3">The sequence shown here is derived from an EMBL/GenBank/DDBJ whole genome shotgun (WGS) entry which is preliminary data.</text>
</comment>
<dbReference type="Proteomes" id="UP001155241">
    <property type="component" value="Unassembled WGS sequence"/>
</dbReference>
<feature type="domain" description="DUF1559" evidence="2">
    <location>
        <begin position="56"/>
        <end position="195"/>
    </location>
</feature>
<dbReference type="Pfam" id="PF07596">
    <property type="entry name" value="SBP_bac_10"/>
    <property type="match status" value="1"/>
</dbReference>
<keyword evidence="1" id="KW-0812">Transmembrane</keyword>
<name>A0A9X2F8Z5_9BACT</name>
<keyword evidence="4" id="KW-1185">Reference proteome</keyword>
<dbReference type="PANTHER" id="PTHR30093:SF2">
    <property type="entry name" value="TYPE II SECRETION SYSTEM PROTEIN H"/>
    <property type="match status" value="1"/>
</dbReference>
<dbReference type="RefSeq" id="WP_252851955.1">
    <property type="nucleotide sequence ID" value="NZ_JAMXLR010000026.1"/>
</dbReference>
<dbReference type="EMBL" id="JAMXLR010000026">
    <property type="protein sequence ID" value="MCO6043853.1"/>
    <property type="molecule type" value="Genomic_DNA"/>
</dbReference>
<organism evidence="3 4">
    <name type="scientific">Aeoliella straminimaris</name>
    <dbReference type="NCBI Taxonomy" id="2954799"/>
    <lineage>
        <taxon>Bacteria</taxon>
        <taxon>Pseudomonadati</taxon>
        <taxon>Planctomycetota</taxon>
        <taxon>Planctomycetia</taxon>
        <taxon>Pirellulales</taxon>
        <taxon>Lacipirellulaceae</taxon>
        <taxon>Aeoliella</taxon>
    </lineage>
</organism>
<dbReference type="AlphaFoldDB" id="A0A9X2F8Z5"/>
<evidence type="ECO:0000259" key="2">
    <source>
        <dbReference type="Pfam" id="PF07596"/>
    </source>
</evidence>
<keyword evidence="1" id="KW-0472">Membrane</keyword>
<proteinExistence type="predicted"/>